<keyword evidence="1" id="KW-0732">Signal</keyword>
<name>D5T1V1_LEUKI</name>
<dbReference type="KEGG" id="lki:LKI_03540"/>
<dbReference type="AlphaFoldDB" id="D5T1V1"/>
<gene>
    <name evidence="2" type="ordered locus">LKI_03540</name>
</gene>
<evidence type="ECO:0000313" key="2">
    <source>
        <dbReference type="EMBL" id="ADG40250.1"/>
    </source>
</evidence>
<dbReference type="PATRIC" id="fig|762051.18.peg.714"/>
<dbReference type="HOGENOM" id="CLU_1319644_0_0_9"/>
<feature type="signal peptide" evidence="1">
    <location>
        <begin position="1"/>
        <end position="32"/>
    </location>
</feature>
<sequence>MKTKIRYFYLSGLTFASVISFSVISPVTVAFASQNVSSGAQVASNEDTATDNYSKYDKYVKVVDNRYVLSIPNDVKIDEATITKINTQLVEVNATVDESGVKINPVTKVAIINSPVTGNTMLRYSAGRNGFEVHWNYVKIFISRTDLNKFKNIGSGALGAWIGARGGVAGAVIGAAVGGIIAEYGSFPGGMWFNYNYFYRSVTNYGWQ</sequence>
<dbReference type="EMBL" id="CP001758">
    <property type="protein sequence ID" value="ADG40250.1"/>
    <property type="molecule type" value="Genomic_DNA"/>
</dbReference>
<accession>D5T1V1</accession>
<evidence type="ECO:0000256" key="1">
    <source>
        <dbReference type="SAM" id="SignalP"/>
    </source>
</evidence>
<proteinExistence type="predicted"/>
<dbReference type="RefSeq" id="WP_013102846.1">
    <property type="nucleotide sequence ID" value="NC_014136.1"/>
</dbReference>
<organism evidence="2 3">
    <name type="scientific">Leuconostoc kimchii (strain IMSNU 11154 / KCTC 2386 / IH25)</name>
    <dbReference type="NCBI Taxonomy" id="762051"/>
    <lineage>
        <taxon>Bacteria</taxon>
        <taxon>Bacillati</taxon>
        <taxon>Bacillota</taxon>
        <taxon>Bacilli</taxon>
        <taxon>Lactobacillales</taxon>
        <taxon>Lactobacillaceae</taxon>
        <taxon>Leuconostoc</taxon>
    </lineage>
</organism>
<reference evidence="2 3" key="1">
    <citation type="journal article" date="2010" name="J. Bacteriol.">
        <title>Complete genome sequence analysis of Leuconostoc kimchii IMSNU 11154.</title>
        <authorList>
            <person name="Oh H.M."/>
            <person name="Cho Y.J."/>
            <person name="Kim B.K."/>
            <person name="Roe J.H."/>
            <person name="Kang S.O."/>
            <person name="Nahm B.H."/>
            <person name="Jeong G."/>
            <person name="Han H.U."/>
            <person name="Chun J."/>
        </authorList>
    </citation>
    <scope>NUCLEOTIDE SEQUENCE [LARGE SCALE GENOMIC DNA]</scope>
    <source>
        <strain evidence="3">IMSNU 11154 / KCTC 2386 / IH25</strain>
    </source>
</reference>
<dbReference type="Proteomes" id="UP000002362">
    <property type="component" value="Chromosome"/>
</dbReference>
<evidence type="ECO:0000313" key="3">
    <source>
        <dbReference type="Proteomes" id="UP000002362"/>
    </source>
</evidence>
<protein>
    <submittedName>
        <fullName evidence="2">Uncharacterized protein</fullName>
    </submittedName>
</protein>
<feature type="chain" id="PRO_5003076708" evidence="1">
    <location>
        <begin position="33"/>
        <end position="208"/>
    </location>
</feature>
<dbReference type="OrthoDB" id="2339780at2"/>